<dbReference type="CDD" id="cd16913">
    <property type="entry name" value="YkuD_like"/>
    <property type="match status" value="1"/>
</dbReference>
<feature type="active site" description="Nucleophile" evidence="7">
    <location>
        <position position="254"/>
    </location>
</feature>
<dbReference type="Pfam" id="PF24125">
    <property type="entry name" value="Cds6_C"/>
    <property type="match status" value="1"/>
</dbReference>
<proteinExistence type="inferred from homology"/>
<evidence type="ECO:0000256" key="8">
    <source>
        <dbReference type="SAM" id="SignalP"/>
    </source>
</evidence>
<dbReference type="EMBL" id="WWCU01000062">
    <property type="protein sequence ID" value="MYN11261.1"/>
    <property type="molecule type" value="Genomic_DNA"/>
</dbReference>
<comment type="pathway">
    <text evidence="1 7">Cell wall biogenesis; peptidoglycan biosynthesis.</text>
</comment>
<feature type="signal peptide" evidence="8">
    <location>
        <begin position="1"/>
        <end position="29"/>
    </location>
</feature>
<dbReference type="PANTHER" id="PTHR36699:SF1">
    <property type="entry name" value="L,D-TRANSPEPTIDASE YAFK-RELATED"/>
    <property type="match status" value="1"/>
</dbReference>
<evidence type="ECO:0000256" key="7">
    <source>
        <dbReference type="PROSITE-ProRule" id="PRU01373"/>
    </source>
</evidence>
<dbReference type="Gene3D" id="2.40.440.10">
    <property type="entry name" value="L,D-transpeptidase catalytic domain-like"/>
    <property type="match status" value="1"/>
</dbReference>
<dbReference type="InterPro" id="IPR038063">
    <property type="entry name" value="Transpep_catalytic_dom"/>
</dbReference>
<dbReference type="GO" id="GO:0004180">
    <property type="term" value="F:carboxypeptidase activity"/>
    <property type="evidence" value="ECO:0007669"/>
    <property type="project" value="UniProtKB-ARBA"/>
</dbReference>
<dbReference type="UniPathway" id="UPA00219"/>
<keyword evidence="11" id="KW-1185">Reference proteome</keyword>
<dbReference type="Proteomes" id="UP000450676">
    <property type="component" value="Unassembled WGS sequence"/>
</dbReference>
<dbReference type="GO" id="GO:0016740">
    <property type="term" value="F:transferase activity"/>
    <property type="evidence" value="ECO:0007669"/>
    <property type="project" value="UniProtKB-KW"/>
</dbReference>
<comment type="caution">
    <text evidence="10">The sequence shown here is derived from an EMBL/GenBank/DDBJ whole genome shotgun (WGS) entry which is preliminary data.</text>
</comment>
<dbReference type="SUPFAM" id="SSF141523">
    <property type="entry name" value="L,D-transpeptidase catalytic domain-like"/>
    <property type="match status" value="1"/>
</dbReference>
<sequence>MSYFEVRLGRLARGLFCAALMLASGGSSAARKQQAAPAAKPEPEQMLVEIYKDLAENHLRDAQAKADALVAAYPTFHLGHLVRGDLLLMHTRPVVNLGVASSKEAEARLQDLRREAAARLRAETKPAEQLQPRALLQLRKDQRHALIVDAKRSRVYLYENRNGEIRYVNDYYFSQGKLGVNKVKEGDMRTPVGVYYISGRLSGAKLPDFYGKGALPLDYPNSWDRLNGRSGSGIWIHGVPPETFSRAPLSTDGCVVVSNDDLQKLSRIVEVGKTPILIGDQVEFVKPSVREDDRKLADSLLEAWRRDAERRDSDQLRTHYSARFKSINDENADAWITRQQFLPGAKRVHVALQDTSHFRQPSHEEIIISTFTQQTAVGKFHHSVRLRQYWAREGAQWKIVSESVL</sequence>
<dbReference type="GO" id="GO:0009252">
    <property type="term" value="P:peptidoglycan biosynthetic process"/>
    <property type="evidence" value="ECO:0007669"/>
    <property type="project" value="UniProtKB-UniPathway"/>
</dbReference>
<dbReference type="PANTHER" id="PTHR36699">
    <property type="entry name" value="LD-TRANSPEPTIDASE"/>
    <property type="match status" value="1"/>
</dbReference>
<accession>A0A7X4KRC9</accession>
<feature type="chain" id="PRO_5030575531" evidence="8">
    <location>
        <begin position="30"/>
        <end position="405"/>
    </location>
</feature>
<organism evidence="10 11">
    <name type="scientific">Pseudoduganella aquatica</name>
    <dbReference type="NCBI Taxonomy" id="2660641"/>
    <lineage>
        <taxon>Bacteria</taxon>
        <taxon>Pseudomonadati</taxon>
        <taxon>Pseudomonadota</taxon>
        <taxon>Betaproteobacteria</taxon>
        <taxon>Burkholderiales</taxon>
        <taxon>Oxalobacteraceae</taxon>
        <taxon>Telluria group</taxon>
        <taxon>Pseudoduganella</taxon>
    </lineage>
</organism>
<dbReference type="InterPro" id="IPR056203">
    <property type="entry name" value="Cds6_C"/>
</dbReference>
<evidence type="ECO:0000256" key="5">
    <source>
        <dbReference type="ARBA" id="ARBA00022984"/>
    </source>
</evidence>
<evidence type="ECO:0000256" key="3">
    <source>
        <dbReference type="ARBA" id="ARBA00022679"/>
    </source>
</evidence>
<dbReference type="GO" id="GO:0071555">
    <property type="term" value="P:cell wall organization"/>
    <property type="evidence" value="ECO:0007669"/>
    <property type="project" value="UniProtKB-UniRule"/>
</dbReference>
<dbReference type="InterPro" id="IPR005490">
    <property type="entry name" value="LD_TPept_cat_dom"/>
</dbReference>
<name>A0A7X4KRC9_9BURK</name>
<evidence type="ECO:0000313" key="10">
    <source>
        <dbReference type="EMBL" id="MYN11261.1"/>
    </source>
</evidence>
<keyword evidence="3" id="KW-0808">Transferase</keyword>
<evidence type="ECO:0000256" key="2">
    <source>
        <dbReference type="ARBA" id="ARBA00005992"/>
    </source>
</evidence>
<evidence type="ECO:0000313" key="11">
    <source>
        <dbReference type="Proteomes" id="UP000450676"/>
    </source>
</evidence>
<protein>
    <submittedName>
        <fullName evidence="10">L,D-transpeptidase family protein</fullName>
    </submittedName>
</protein>
<comment type="similarity">
    <text evidence="2">Belongs to the YkuD family.</text>
</comment>
<evidence type="ECO:0000259" key="9">
    <source>
        <dbReference type="PROSITE" id="PS52029"/>
    </source>
</evidence>
<evidence type="ECO:0000256" key="1">
    <source>
        <dbReference type="ARBA" id="ARBA00004752"/>
    </source>
</evidence>
<keyword evidence="4 7" id="KW-0133">Cell shape</keyword>
<keyword evidence="5 7" id="KW-0573">Peptidoglycan synthesis</keyword>
<feature type="active site" description="Proton donor/acceptor" evidence="7">
    <location>
        <position position="237"/>
    </location>
</feature>
<dbReference type="AlphaFoldDB" id="A0A7X4KRC9"/>
<evidence type="ECO:0000256" key="4">
    <source>
        <dbReference type="ARBA" id="ARBA00022960"/>
    </source>
</evidence>
<feature type="domain" description="L,D-TPase catalytic" evidence="9">
    <location>
        <begin position="144"/>
        <end position="279"/>
    </location>
</feature>
<reference evidence="10 11" key="1">
    <citation type="submission" date="2019-12" db="EMBL/GenBank/DDBJ databases">
        <title>Novel species isolated from a subtropical stream in China.</title>
        <authorList>
            <person name="Lu H."/>
        </authorList>
    </citation>
    <scope>NUCLEOTIDE SEQUENCE [LARGE SCALE GENOMIC DNA]</scope>
    <source>
        <strain evidence="10 11">FT127W</strain>
    </source>
</reference>
<dbReference type="PROSITE" id="PS52029">
    <property type="entry name" value="LD_TPASE"/>
    <property type="match status" value="1"/>
</dbReference>
<keyword evidence="6 7" id="KW-0961">Cell wall biogenesis/degradation</keyword>
<keyword evidence="8" id="KW-0732">Signal</keyword>
<dbReference type="GO" id="GO:0008360">
    <property type="term" value="P:regulation of cell shape"/>
    <property type="evidence" value="ECO:0007669"/>
    <property type="project" value="UniProtKB-UniRule"/>
</dbReference>
<evidence type="ECO:0000256" key="6">
    <source>
        <dbReference type="ARBA" id="ARBA00023316"/>
    </source>
</evidence>
<dbReference type="Pfam" id="PF03734">
    <property type="entry name" value="YkuD"/>
    <property type="match status" value="1"/>
</dbReference>
<gene>
    <name evidence="10" type="ORF">GTP77_28505</name>
</gene>